<evidence type="ECO:0000256" key="2">
    <source>
        <dbReference type="ARBA" id="ARBA00022692"/>
    </source>
</evidence>
<evidence type="ECO:0000259" key="7">
    <source>
        <dbReference type="PROSITE" id="PS50850"/>
    </source>
</evidence>
<dbReference type="AlphaFoldDB" id="A0A8S3YBA8"/>
<reference evidence="8" key="1">
    <citation type="submission" date="2021-04" db="EMBL/GenBank/DDBJ databases">
        <authorList>
            <person name="Tunstrom K."/>
        </authorList>
    </citation>
    <scope>NUCLEOTIDE SEQUENCE</scope>
</reference>
<feature type="compositionally biased region" description="Basic and acidic residues" evidence="5">
    <location>
        <begin position="322"/>
        <end position="342"/>
    </location>
</feature>
<dbReference type="OrthoDB" id="6884957at2759"/>
<dbReference type="Pfam" id="PF00083">
    <property type="entry name" value="Sugar_tr"/>
    <property type="match status" value="1"/>
</dbReference>
<comment type="subcellular location">
    <subcellularLocation>
        <location evidence="1">Membrane</location>
        <topology evidence="1">Multi-pass membrane protein</topology>
    </subcellularLocation>
</comment>
<feature type="transmembrane region" description="Helical" evidence="6">
    <location>
        <begin position="834"/>
        <end position="856"/>
    </location>
</feature>
<feature type="compositionally biased region" description="Gly residues" evidence="5">
    <location>
        <begin position="409"/>
        <end position="419"/>
    </location>
</feature>
<dbReference type="PROSITE" id="PS00216">
    <property type="entry name" value="SUGAR_TRANSPORT_1"/>
    <property type="match status" value="1"/>
</dbReference>
<feature type="region of interest" description="Disordered" evidence="5">
    <location>
        <begin position="187"/>
        <end position="419"/>
    </location>
</feature>
<dbReference type="InterPro" id="IPR005828">
    <property type="entry name" value="MFS_sugar_transport-like"/>
</dbReference>
<dbReference type="GO" id="GO:0006367">
    <property type="term" value="P:transcription initiation at RNA polymerase II promoter"/>
    <property type="evidence" value="ECO:0007669"/>
    <property type="project" value="InterPro"/>
</dbReference>
<feature type="transmembrane region" description="Helical" evidence="6">
    <location>
        <begin position="683"/>
        <end position="704"/>
    </location>
</feature>
<dbReference type="InterPro" id="IPR008851">
    <property type="entry name" value="TFIIF-alpha"/>
</dbReference>
<dbReference type="GO" id="GO:0005674">
    <property type="term" value="C:transcription factor TFIIF complex"/>
    <property type="evidence" value="ECO:0007669"/>
    <property type="project" value="TreeGrafter"/>
</dbReference>
<proteinExistence type="predicted"/>
<accession>A0A8S3YBA8</accession>
<dbReference type="GO" id="GO:0032968">
    <property type="term" value="P:positive regulation of transcription elongation by RNA polymerase II"/>
    <property type="evidence" value="ECO:0007669"/>
    <property type="project" value="InterPro"/>
</dbReference>
<feature type="transmembrane region" description="Helical" evidence="6">
    <location>
        <begin position="892"/>
        <end position="912"/>
    </location>
</feature>
<dbReference type="GO" id="GO:0022857">
    <property type="term" value="F:transmembrane transporter activity"/>
    <property type="evidence" value="ECO:0007669"/>
    <property type="project" value="InterPro"/>
</dbReference>
<dbReference type="Pfam" id="PF05793">
    <property type="entry name" value="TFIIF_alpha"/>
    <property type="match status" value="1"/>
</dbReference>
<evidence type="ECO:0000256" key="1">
    <source>
        <dbReference type="ARBA" id="ARBA00004141"/>
    </source>
</evidence>
<gene>
    <name evidence="8" type="ORF">PAPOLLO_LOCUS25753</name>
</gene>
<dbReference type="InterPro" id="IPR005829">
    <property type="entry name" value="Sugar_transporter_CS"/>
</dbReference>
<feature type="transmembrane region" description="Helical" evidence="6">
    <location>
        <begin position="1035"/>
        <end position="1055"/>
    </location>
</feature>
<dbReference type="Proteomes" id="UP000691718">
    <property type="component" value="Unassembled WGS sequence"/>
</dbReference>
<feature type="compositionally biased region" description="Polar residues" evidence="5">
    <location>
        <begin position="389"/>
        <end position="406"/>
    </location>
</feature>
<feature type="region of interest" description="Disordered" evidence="5">
    <location>
        <begin position="1186"/>
        <end position="1209"/>
    </location>
</feature>
<feature type="compositionally biased region" description="Acidic residues" evidence="5">
    <location>
        <begin position="262"/>
        <end position="273"/>
    </location>
</feature>
<dbReference type="GO" id="GO:0016020">
    <property type="term" value="C:membrane"/>
    <property type="evidence" value="ECO:0007669"/>
    <property type="project" value="UniProtKB-SubCell"/>
</dbReference>
<feature type="transmembrane region" description="Helical" evidence="6">
    <location>
        <begin position="1121"/>
        <end position="1142"/>
    </location>
</feature>
<keyword evidence="4 6" id="KW-0472">Membrane</keyword>
<dbReference type="GO" id="GO:0016251">
    <property type="term" value="F:RNA polymerase II general transcription initiation factor activity"/>
    <property type="evidence" value="ECO:0007669"/>
    <property type="project" value="TreeGrafter"/>
</dbReference>
<feature type="compositionally biased region" description="Acidic residues" evidence="5">
    <location>
        <begin position="216"/>
        <end position="227"/>
    </location>
</feature>
<feature type="transmembrane region" description="Helical" evidence="6">
    <location>
        <begin position="1062"/>
        <end position="1081"/>
    </location>
</feature>
<feature type="transmembrane region" description="Helical" evidence="6">
    <location>
        <begin position="1087"/>
        <end position="1109"/>
    </location>
</feature>
<name>A0A8S3YBA8_PARAO</name>
<dbReference type="EMBL" id="CAJQZP010001557">
    <property type="protein sequence ID" value="CAG5053783.1"/>
    <property type="molecule type" value="Genomic_DNA"/>
</dbReference>
<feature type="compositionally biased region" description="Basic and acidic residues" evidence="5">
    <location>
        <begin position="351"/>
        <end position="360"/>
    </location>
</feature>
<feature type="transmembrane region" description="Helical" evidence="6">
    <location>
        <begin position="918"/>
        <end position="939"/>
    </location>
</feature>
<feature type="transmembrane region" description="Helical" evidence="6">
    <location>
        <begin position="1005"/>
        <end position="1023"/>
    </location>
</feature>
<dbReference type="InterPro" id="IPR020846">
    <property type="entry name" value="MFS_dom"/>
</dbReference>
<sequence>MTTPGGSQPSPAVQEFKIRVPKNIKKKYHVMRFNATLNVDFAKWTHVKMERENNIKEFKGIEEEMPKFGAGSEYGRDMREEARRKKFGIISRKYKPEDQPWILKVGGKTGKKFKGIREGGVSENAAYYVFTHAADGAIDAYPLQEWYNFQPIQRYKALSAEEAEQEFGRRNKVINYFSLMFRKRMRGEDGVDDGEDPDEKKTKGSKAKKDLKISDMDEWIDSDDDSSGSEPGEKENDSDSGVKKKKDKKAATTKKKKKVEDEAFEESDDGDEEGRERDYISDSSESESDHETKANKELKGVAEEDALRKLLTSDEDSEEEQEQKQESEQEDEPTKEGEERASKLTKKSKKKLEDGKKDSSSDFSSDSDTDPEGSNKKPKKIKNNADKNASTANSSAPGSASTSRAGTPQPGGAGAGGGGAAAAVAAAHASGSQPPAKRHKLDSSYIECGVTEEAVRRYLARKPMTTTELLTKFKSKRTGVSSERLVETMTQILKRINPVKQNINGKMYLSIKQTDLGIKRSFVFSSSIMANNNRGRRLVELSLNTAEGTNLQARKESYSQDRDKSSTSGLKQKRASSLYTAVEVEPKNIRRNSIETRCPILPFPHSVQSKQQLFNQSPVFCTSSSGVVKTWSVENVDTTGGIMEADNDINLSVKEAKGEKQNSPRDIGAALENVIAHVGEFGLYQWMLFLCMLPFGMGWAFAYFGQMFITATPQEHWCRVPELEDLSIELRRSLSIPGAADGGEYDHCMMYDANWTRVLETLLPPDPSTSTIPCQNGWEFLFEDIPYSTVVNEREWVCEKASHVPWSQAINFLGSIFGGILCGTLADIYGRLPVFILANLLGCVGGVATMFTNSFWDFSICRFIVGMACDGCFMIIYILVMEYVGNRYRTFVANMSIALYFGGGCLLLPWLALWISDWRYLMLATSLPMLMAVFTPLVVPESARWLVSKGRVDDAVKLLKKFERVNKSKIPQKVLDDFILVALTTKEKEENLRVILKTPPLRKMLGFLVIVFMAVAVIFDGLIRMSENLGLDFFLTFTVTSATEIPSVALLVVLLDRFGRRMLVFAPIILSGVLAFITAFVPRGAVSVSLAVAARFLTNMAYGAVIQWTPELMPTAARASGSSFVHISAFGAVMFTPFIVYSERAWEGLPLIIVSVVAFIGGAMALLLPETAGCSMPQNMEDCEALAKGTSRQKKQDNPETAAEAVESR</sequence>
<feature type="compositionally biased region" description="Basic and acidic residues" evidence="5">
    <location>
        <begin position="231"/>
        <end position="242"/>
    </location>
</feature>
<feature type="domain" description="Major facilitator superfamily (MFS) profile" evidence="7">
    <location>
        <begin position="753"/>
        <end position="1173"/>
    </location>
</feature>
<protein>
    <submittedName>
        <fullName evidence="8">(apollo) hypothetical protein</fullName>
    </submittedName>
</protein>
<evidence type="ECO:0000256" key="3">
    <source>
        <dbReference type="ARBA" id="ARBA00022989"/>
    </source>
</evidence>
<dbReference type="PANTHER" id="PTHR13011:SF0">
    <property type="entry name" value="GENERAL TRANSCRIPTION FACTOR IIF SUBUNIT 1"/>
    <property type="match status" value="1"/>
</dbReference>
<evidence type="ECO:0000256" key="4">
    <source>
        <dbReference type="ARBA" id="ARBA00023136"/>
    </source>
</evidence>
<dbReference type="GO" id="GO:0001096">
    <property type="term" value="F:TFIIF-class transcription factor complex binding"/>
    <property type="evidence" value="ECO:0007669"/>
    <property type="project" value="TreeGrafter"/>
</dbReference>
<organism evidence="8 9">
    <name type="scientific">Parnassius apollo</name>
    <name type="common">Apollo butterfly</name>
    <name type="synonym">Papilio apollo</name>
    <dbReference type="NCBI Taxonomy" id="110799"/>
    <lineage>
        <taxon>Eukaryota</taxon>
        <taxon>Metazoa</taxon>
        <taxon>Ecdysozoa</taxon>
        <taxon>Arthropoda</taxon>
        <taxon>Hexapoda</taxon>
        <taxon>Insecta</taxon>
        <taxon>Pterygota</taxon>
        <taxon>Neoptera</taxon>
        <taxon>Endopterygota</taxon>
        <taxon>Lepidoptera</taxon>
        <taxon>Glossata</taxon>
        <taxon>Ditrysia</taxon>
        <taxon>Papilionoidea</taxon>
        <taxon>Papilionidae</taxon>
        <taxon>Parnassiinae</taxon>
        <taxon>Parnassini</taxon>
        <taxon>Parnassius</taxon>
        <taxon>Parnassius</taxon>
    </lineage>
</organism>
<evidence type="ECO:0000313" key="8">
    <source>
        <dbReference type="EMBL" id="CAG5053783.1"/>
    </source>
</evidence>
<feature type="transmembrane region" description="Helical" evidence="6">
    <location>
        <begin position="1148"/>
        <end position="1168"/>
    </location>
</feature>
<feature type="compositionally biased region" description="Basic and acidic residues" evidence="5">
    <location>
        <begin position="198"/>
        <end position="215"/>
    </location>
</feature>
<feature type="compositionally biased region" description="Basic and acidic residues" evidence="5">
    <location>
        <begin position="287"/>
        <end position="312"/>
    </location>
</feature>
<comment type="caution">
    <text evidence="8">The sequence shown here is derived from an EMBL/GenBank/DDBJ whole genome shotgun (WGS) entry which is preliminary data.</text>
</comment>
<dbReference type="GO" id="GO:0003677">
    <property type="term" value="F:DNA binding"/>
    <property type="evidence" value="ECO:0007669"/>
    <property type="project" value="InterPro"/>
</dbReference>
<keyword evidence="2 6" id="KW-0812">Transmembrane</keyword>
<dbReference type="PROSITE" id="PS50850">
    <property type="entry name" value="MFS"/>
    <property type="match status" value="1"/>
</dbReference>
<evidence type="ECO:0000313" key="9">
    <source>
        <dbReference type="Proteomes" id="UP000691718"/>
    </source>
</evidence>
<dbReference type="PANTHER" id="PTHR13011">
    <property type="entry name" value="TFIIF-ALPHA"/>
    <property type="match status" value="1"/>
</dbReference>
<keyword evidence="3 6" id="KW-1133">Transmembrane helix</keyword>
<feature type="compositionally biased region" description="Basic residues" evidence="5">
    <location>
        <begin position="243"/>
        <end position="257"/>
    </location>
</feature>
<feature type="transmembrane region" description="Helical" evidence="6">
    <location>
        <begin position="862"/>
        <end position="880"/>
    </location>
</feature>
<evidence type="ECO:0000256" key="6">
    <source>
        <dbReference type="SAM" id="Phobius"/>
    </source>
</evidence>
<keyword evidence="9" id="KW-1185">Reference proteome</keyword>
<dbReference type="CDD" id="cd00240">
    <property type="entry name" value="TFIIFa"/>
    <property type="match status" value="1"/>
</dbReference>
<evidence type="ECO:0000256" key="5">
    <source>
        <dbReference type="SAM" id="MobiDB-lite"/>
    </source>
</evidence>
<dbReference type="CDD" id="cd17317">
    <property type="entry name" value="MFS_SLC22"/>
    <property type="match status" value="1"/>
</dbReference>